<dbReference type="PANTHER" id="PTHR39153">
    <property type="entry name" value="AGR244WP"/>
    <property type="match status" value="1"/>
</dbReference>
<evidence type="ECO:0008006" key="3">
    <source>
        <dbReference type="Google" id="ProtNLM"/>
    </source>
</evidence>
<name>A0A8K0WQX0_9HYPO</name>
<comment type="caution">
    <text evidence="1">The sequence shown here is derived from an EMBL/GenBank/DDBJ whole genome shotgun (WGS) entry which is preliminary data.</text>
</comment>
<evidence type="ECO:0000313" key="1">
    <source>
        <dbReference type="EMBL" id="KAH7318579.1"/>
    </source>
</evidence>
<keyword evidence="2" id="KW-1185">Reference proteome</keyword>
<dbReference type="Proteomes" id="UP000813444">
    <property type="component" value="Unassembled WGS sequence"/>
</dbReference>
<organism evidence="1 2">
    <name type="scientific">Stachybotrys elegans</name>
    <dbReference type="NCBI Taxonomy" id="80388"/>
    <lineage>
        <taxon>Eukaryota</taxon>
        <taxon>Fungi</taxon>
        <taxon>Dikarya</taxon>
        <taxon>Ascomycota</taxon>
        <taxon>Pezizomycotina</taxon>
        <taxon>Sordariomycetes</taxon>
        <taxon>Hypocreomycetidae</taxon>
        <taxon>Hypocreales</taxon>
        <taxon>Stachybotryaceae</taxon>
        <taxon>Stachybotrys</taxon>
    </lineage>
</organism>
<dbReference type="InterPro" id="IPR038882">
    <property type="entry name" value="Rcf3"/>
</dbReference>
<gene>
    <name evidence="1" type="ORF">B0I35DRAFT_432431</name>
</gene>
<protein>
    <recommendedName>
        <fullName evidence="3">HIG1 domain-containing protein</fullName>
    </recommendedName>
</protein>
<reference evidence="1" key="1">
    <citation type="journal article" date="2021" name="Nat. Commun.">
        <title>Genetic determinants of endophytism in the Arabidopsis root mycobiome.</title>
        <authorList>
            <person name="Mesny F."/>
            <person name="Miyauchi S."/>
            <person name="Thiergart T."/>
            <person name="Pickel B."/>
            <person name="Atanasova L."/>
            <person name="Karlsson M."/>
            <person name="Huettel B."/>
            <person name="Barry K.W."/>
            <person name="Haridas S."/>
            <person name="Chen C."/>
            <person name="Bauer D."/>
            <person name="Andreopoulos W."/>
            <person name="Pangilinan J."/>
            <person name="LaButti K."/>
            <person name="Riley R."/>
            <person name="Lipzen A."/>
            <person name="Clum A."/>
            <person name="Drula E."/>
            <person name="Henrissat B."/>
            <person name="Kohler A."/>
            <person name="Grigoriev I.V."/>
            <person name="Martin F.M."/>
            <person name="Hacquard S."/>
        </authorList>
    </citation>
    <scope>NUCLEOTIDE SEQUENCE</scope>
    <source>
        <strain evidence="1">MPI-CAGE-CH-0235</strain>
    </source>
</reference>
<dbReference type="EMBL" id="JAGPNK010000007">
    <property type="protein sequence ID" value="KAH7318579.1"/>
    <property type="molecule type" value="Genomic_DNA"/>
</dbReference>
<evidence type="ECO:0000313" key="2">
    <source>
        <dbReference type="Proteomes" id="UP000813444"/>
    </source>
</evidence>
<dbReference type="OrthoDB" id="3979469at2759"/>
<dbReference type="AlphaFoldDB" id="A0A8K0WQX0"/>
<accession>A0A8K0WQX0</accession>
<proteinExistence type="predicted"/>
<sequence length="109" mass="12412">MPSNDGINSEEANVAGWEATQGAVIGALKWGSVAVILGAVGYLKSPVYRTTTIQFKVFLQSSAMVGGGIIEADRRLRAWEAEVRRRKRYLRDRAKWERYEEEMMKQFEK</sequence>
<dbReference type="PANTHER" id="PTHR39153:SF1">
    <property type="entry name" value="AGR244WP"/>
    <property type="match status" value="1"/>
</dbReference>